<name>A0ABQ3F453_9ACTN</name>
<dbReference type="Proteomes" id="UP000642673">
    <property type="component" value="Unassembled WGS sequence"/>
</dbReference>
<reference evidence="5" key="1">
    <citation type="journal article" date="2019" name="Int. J. Syst. Evol. Microbiol.">
        <title>The Global Catalogue of Microorganisms (GCM) 10K type strain sequencing project: providing services to taxonomists for standard genome sequencing and annotation.</title>
        <authorList>
            <consortium name="The Broad Institute Genomics Platform"/>
            <consortium name="The Broad Institute Genome Sequencing Center for Infectious Disease"/>
            <person name="Wu L."/>
            <person name="Ma J."/>
        </authorList>
    </citation>
    <scope>NUCLEOTIDE SEQUENCE [LARGE SCALE GENOMIC DNA]</scope>
    <source>
        <strain evidence="5">JCM 4738</strain>
    </source>
</reference>
<dbReference type="PANTHER" id="PTHR44103:SF1">
    <property type="entry name" value="PROPROTEIN CONVERTASE P"/>
    <property type="match status" value="1"/>
</dbReference>
<dbReference type="InterPro" id="IPR028994">
    <property type="entry name" value="Integrin_alpha_N"/>
</dbReference>
<feature type="compositionally biased region" description="Low complexity" evidence="2">
    <location>
        <begin position="38"/>
        <end position="58"/>
    </location>
</feature>
<organism evidence="4 5">
    <name type="scientific">Streptomyces cirratus</name>
    <dbReference type="NCBI Taxonomy" id="68187"/>
    <lineage>
        <taxon>Bacteria</taxon>
        <taxon>Bacillati</taxon>
        <taxon>Actinomycetota</taxon>
        <taxon>Actinomycetes</taxon>
        <taxon>Kitasatosporales</taxon>
        <taxon>Streptomycetaceae</taxon>
        <taxon>Streptomyces</taxon>
    </lineage>
</organism>
<protein>
    <recommendedName>
        <fullName evidence="6">VCBS repeat-containing protein</fullName>
    </recommendedName>
</protein>
<feature type="region of interest" description="Disordered" evidence="2">
    <location>
        <begin position="32"/>
        <end position="58"/>
    </location>
</feature>
<gene>
    <name evidence="4" type="ORF">GCM10010347_48040</name>
</gene>
<evidence type="ECO:0000256" key="1">
    <source>
        <dbReference type="ARBA" id="ARBA00022729"/>
    </source>
</evidence>
<comment type="caution">
    <text evidence="4">The sequence shown here is derived from an EMBL/GenBank/DDBJ whole genome shotgun (WGS) entry which is preliminary data.</text>
</comment>
<accession>A0ABQ3F453</accession>
<dbReference type="SUPFAM" id="SSF69318">
    <property type="entry name" value="Integrin alpha N-terminal domain"/>
    <property type="match status" value="1"/>
</dbReference>
<evidence type="ECO:0000256" key="3">
    <source>
        <dbReference type="SAM" id="SignalP"/>
    </source>
</evidence>
<dbReference type="Pfam" id="PF01839">
    <property type="entry name" value="FG-GAP"/>
    <property type="match status" value="1"/>
</dbReference>
<dbReference type="InterPro" id="IPR013517">
    <property type="entry name" value="FG-GAP"/>
</dbReference>
<feature type="signal peptide" evidence="3">
    <location>
        <begin position="1"/>
        <end position="30"/>
    </location>
</feature>
<feature type="chain" id="PRO_5045518245" description="VCBS repeat-containing protein" evidence="3">
    <location>
        <begin position="31"/>
        <end position="597"/>
    </location>
</feature>
<dbReference type="PANTHER" id="PTHR44103">
    <property type="entry name" value="PROPROTEIN CONVERTASE P"/>
    <property type="match status" value="1"/>
</dbReference>
<dbReference type="EMBL" id="BMVP01000011">
    <property type="protein sequence ID" value="GHB72148.1"/>
    <property type="molecule type" value="Genomic_DNA"/>
</dbReference>
<evidence type="ECO:0000256" key="2">
    <source>
        <dbReference type="SAM" id="MobiDB-lite"/>
    </source>
</evidence>
<keyword evidence="5" id="KW-1185">Reference proteome</keyword>
<dbReference type="Pfam" id="PF13517">
    <property type="entry name" value="FG-GAP_3"/>
    <property type="match status" value="2"/>
</dbReference>
<evidence type="ECO:0000313" key="4">
    <source>
        <dbReference type="EMBL" id="GHB72148.1"/>
    </source>
</evidence>
<dbReference type="RefSeq" id="WP_190186295.1">
    <property type="nucleotide sequence ID" value="NZ_BMVP01000011.1"/>
</dbReference>
<proteinExistence type="predicted"/>
<sequence length="597" mass="61973">MRSSRLGRIAACTALALSAGTLLSVGQATAAGKTSDRPAPAAAKASTSPKAAVPHAAAPAPGVVAPKAKSANQGARAAAPQGVAAAAAGNVAQPRLDLDGDGFSDLVFRDTRGWAGAFATSAPAGNPATAFRIQGDDTETVKDIIALGNVGGSWNPEILTLTFDGKLQLRETSGGYAGAPTWTGSGWQMYNRVIAAGDLNKDGRPDVLARTPAGDLYYYKSTGNLASPFAAAVKVSGGWNQYDQIVGLSDIDGDGDADVLGRTYTGELFLHKGTGNGASPFEWRTQIASGWTGYTQIIAADDIDGDGKADMMGVTPTGDLFCHFSEGNGLFSQQYNCGSNWKSTELFLGAGITPVYGKHNVGTIDAGGQYWSYDAKSDGTLFEPRKSGDFVWPDDGSKLVVVSGLDKTGWGHKFQFNQWGLTNRTTNQSIAGDWWGVTNAVLGGGDVSGDGKGDLLTRDIWGNLYVHQGNGTGNAFAAPVNVGGGWGQYKQLASGDFNGDGYADLVGIDNSGGLYFHPGTGKAAAPFGTRWQVYAFMGGYKDVVSPGDLTGDGKADLVLVDAGGNAFRMEGGHSLFGSEVLTPQVMFRGNMSYRSIG</sequence>
<dbReference type="Gene3D" id="2.130.10.130">
    <property type="entry name" value="Integrin alpha, N-terminal"/>
    <property type="match status" value="2"/>
</dbReference>
<keyword evidence="1 3" id="KW-0732">Signal</keyword>
<evidence type="ECO:0008006" key="6">
    <source>
        <dbReference type="Google" id="ProtNLM"/>
    </source>
</evidence>
<evidence type="ECO:0000313" key="5">
    <source>
        <dbReference type="Proteomes" id="UP000642673"/>
    </source>
</evidence>